<accession>A0A7H9HSR9</accession>
<organism evidence="1 2">
    <name type="scientific">Torulaspora globosa</name>
    <dbReference type="NCBI Taxonomy" id="48254"/>
    <lineage>
        <taxon>Eukaryota</taxon>
        <taxon>Fungi</taxon>
        <taxon>Dikarya</taxon>
        <taxon>Ascomycota</taxon>
        <taxon>Saccharomycotina</taxon>
        <taxon>Saccharomycetes</taxon>
        <taxon>Saccharomycetales</taxon>
        <taxon>Saccharomycetaceae</taxon>
        <taxon>Torulaspora</taxon>
    </lineage>
</organism>
<sequence>MRWVTISTRNALINGDYTLIKNCSKFLVPKEIGDNFGTLPDEIWVRIAYRRFMRLRPFVSCRKMVRDTYTDYIRHKFKIEDYDLKRSLIIKESSGVSDRERVWNSLKFVTKAVSYLPETRAVKWDLARDNTMCRQILKNLLTMEYEKASEISRAAKGKSKSNPYCDLKLRFNHIRDVDFSASYRAFGEFDISLVYLNEMLRTRL</sequence>
<dbReference type="EMBL" id="CP059269">
    <property type="protein sequence ID" value="QLQ79737.1"/>
    <property type="molecule type" value="Genomic_DNA"/>
</dbReference>
<name>A0A7H9HSR9_9SACH</name>
<gene>
    <name evidence="1" type="ORF">HG537_0C03860</name>
</gene>
<protein>
    <submittedName>
        <fullName evidence="1">Uncharacterized protein</fullName>
    </submittedName>
</protein>
<reference evidence="1 2" key="1">
    <citation type="submission" date="2020-06" db="EMBL/GenBank/DDBJ databases">
        <title>The yeast mating-type switching endonuclease HO is a domesticated member of an unorthodox homing genetic element family.</title>
        <authorList>
            <person name="Coughlan A.Y."/>
            <person name="Lombardi L."/>
            <person name="Braun-Galleani S."/>
            <person name="Martos A.R."/>
            <person name="Galeote V."/>
            <person name="Bigey F."/>
            <person name="Dequin S."/>
            <person name="Byrne K.P."/>
            <person name="Wolfe K.H."/>
        </authorList>
    </citation>
    <scope>NUCLEOTIDE SEQUENCE [LARGE SCALE GENOMIC DNA]</scope>
    <source>
        <strain evidence="1 2">CBS2947</strain>
    </source>
</reference>
<dbReference type="AlphaFoldDB" id="A0A7H9HSR9"/>
<evidence type="ECO:0000313" key="2">
    <source>
        <dbReference type="Proteomes" id="UP000510647"/>
    </source>
</evidence>
<dbReference type="OrthoDB" id="3991133at2759"/>
<dbReference type="Proteomes" id="UP000510647">
    <property type="component" value="Chromosome 3"/>
</dbReference>
<proteinExistence type="predicted"/>
<evidence type="ECO:0000313" key="1">
    <source>
        <dbReference type="EMBL" id="QLQ79737.1"/>
    </source>
</evidence>
<keyword evidence="2" id="KW-1185">Reference proteome</keyword>